<comment type="subcellular location">
    <subcellularLocation>
        <location evidence="1">Cell membrane</location>
        <topology evidence="1">Multi-pass membrane protein</topology>
    </subcellularLocation>
</comment>
<feature type="transmembrane region" description="Helical" evidence="6">
    <location>
        <begin position="49"/>
        <end position="81"/>
    </location>
</feature>
<protein>
    <recommendedName>
        <fullName evidence="7">Type II secretion system protein GspF domain-containing protein</fullName>
    </recommendedName>
</protein>
<evidence type="ECO:0000256" key="3">
    <source>
        <dbReference type="ARBA" id="ARBA00022692"/>
    </source>
</evidence>
<dbReference type="PANTHER" id="PTHR35007">
    <property type="entry name" value="INTEGRAL MEMBRANE PROTEIN-RELATED"/>
    <property type="match status" value="1"/>
</dbReference>
<dbReference type="Pfam" id="PF00482">
    <property type="entry name" value="T2SSF"/>
    <property type="match status" value="1"/>
</dbReference>
<evidence type="ECO:0000256" key="6">
    <source>
        <dbReference type="SAM" id="Phobius"/>
    </source>
</evidence>
<feature type="transmembrane region" description="Helical" evidence="6">
    <location>
        <begin position="211"/>
        <end position="227"/>
    </location>
</feature>
<evidence type="ECO:0000259" key="7">
    <source>
        <dbReference type="Pfam" id="PF00482"/>
    </source>
</evidence>
<keyword evidence="4 6" id="KW-1133">Transmembrane helix</keyword>
<proteinExistence type="predicted"/>
<accession>A0ABP7ELZ8</accession>
<organism evidence="8 9">
    <name type="scientific">Microlunatus aurantiacus</name>
    <dbReference type="NCBI Taxonomy" id="446786"/>
    <lineage>
        <taxon>Bacteria</taxon>
        <taxon>Bacillati</taxon>
        <taxon>Actinomycetota</taxon>
        <taxon>Actinomycetes</taxon>
        <taxon>Propionibacteriales</taxon>
        <taxon>Propionibacteriaceae</taxon>
        <taxon>Microlunatus</taxon>
    </lineage>
</organism>
<reference evidence="9" key="1">
    <citation type="journal article" date="2019" name="Int. J. Syst. Evol. Microbiol.">
        <title>The Global Catalogue of Microorganisms (GCM) 10K type strain sequencing project: providing services to taxonomists for standard genome sequencing and annotation.</title>
        <authorList>
            <consortium name="The Broad Institute Genomics Platform"/>
            <consortium name="The Broad Institute Genome Sequencing Center for Infectious Disease"/>
            <person name="Wu L."/>
            <person name="Ma J."/>
        </authorList>
    </citation>
    <scope>NUCLEOTIDE SEQUENCE [LARGE SCALE GENOMIC DNA]</scope>
    <source>
        <strain evidence="9">JCM 16548</strain>
    </source>
</reference>
<dbReference type="Proteomes" id="UP001500051">
    <property type="component" value="Unassembled WGS sequence"/>
</dbReference>
<feature type="domain" description="Type II secretion system protein GspF" evidence="7">
    <location>
        <begin position="106"/>
        <end position="217"/>
    </location>
</feature>
<keyword evidence="2" id="KW-1003">Cell membrane</keyword>
<dbReference type="InterPro" id="IPR018076">
    <property type="entry name" value="T2SS_GspF_dom"/>
</dbReference>
<dbReference type="RefSeq" id="WP_344814739.1">
    <property type="nucleotide sequence ID" value="NZ_BAAAYX010000035.1"/>
</dbReference>
<dbReference type="EMBL" id="BAAAYX010000035">
    <property type="protein sequence ID" value="GAA3720082.1"/>
    <property type="molecule type" value="Genomic_DNA"/>
</dbReference>
<comment type="caution">
    <text evidence="8">The sequence shown here is derived from an EMBL/GenBank/DDBJ whole genome shotgun (WGS) entry which is preliminary data.</text>
</comment>
<keyword evidence="9" id="KW-1185">Reference proteome</keyword>
<feature type="transmembrane region" description="Helical" evidence="6">
    <location>
        <begin position="239"/>
        <end position="258"/>
    </location>
</feature>
<sequence>MSAVALACAGLAVWLWMAPPDPVRRRLDPATEGPAWYARAWFRRVALTAAAGAVVGVLGVVLGPSAAAAGLAGLIATAAALRLVGLGRRTRSEHLTRAQVAGACAVIANQVRVGRIPAEALSLAAEDAPVLAVAARVQRNGGDVVEALLGQAERPGCRGLQDLARSWQVGTRTGAPMADLLDQVASALRKDQSVERTVASELAGPRATGRVMAVLPLCGIGLGYLLGGDPIGFLLDGPPGWACLVGGAVLAAGGVLWIEGLARQVGRPG</sequence>
<evidence type="ECO:0000256" key="4">
    <source>
        <dbReference type="ARBA" id="ARBA00022989"/>
    </source>
</evidence>
<evidence type="ECO:0000313" key="9">
    <source>
        <dbReference type="Proteomes" id="UP001500051"/>
    </source>
</evidence>
<evidence type="ECO:0000256" key="2">
    <source>
        <dbReference type="ARBA" id="ARBA00022475"/>
    </source>
</evidence>
<evidence type="ECO:0000256" key="5">
    <source>
        <dbReference type="ARBA" id="ARBA00023136"/>
    </source>
</evidence>
<evidence type="ECO:0000256" key="1">
    <source>
        <dbReference type="ARBA" id="ARBA00004651"/>
    </source>
</evidence>
<keyword evidence="3 6" id="KW-0812">Transmembrane</keyword>
<keyword evidence="5 6" id="KW-0472">Membrane</keyword>
<dbReference type="PANTHER" id="PTHR35007:SF4">
    <property type="entry name" value="CONSERVED TRANSMEMBRANE PROTEIN-RELATED"/>
    <property type="match status" value="1"/>
</dbReference>
<evidence type="ECO:0000313" key="8">
    <source>
        <dbReference type="EMBL" id="GAA3720082.1"/>
    </source>
</evidence>
<name>A0ABP7ELZ8_9ACTN</name>
<gene>
    <name evidence="8" type="ORF">GCM10022204_45260</name>
</gene>